<feature type="region of interest" description="Disordered" evidence="1">
    <location>
        <begin position="1"/>
        <end position="29"/>
    </location>
</feature>
<sequence>MDRKKPASSARDGRFHAEHAHIDPRRGLPGLARKGVGLLCASIDFALISAAVNVRRTRPPAFAKAFSQAIDRLSVDSLWLSASKVPSEQGGA</sequence>
<protein>
    <submittedName>
        <fullName evidence="2">Uncharacterized protein</fullName>
    </submittedName>
</protein>
<evidence type="ECO:0000313" key="2">
    <source>
        <dbReference type="EMBL" id="MBU4631586.1"/>
    </source>
</evidence>
<dbReference type="Proteomes" id="UP000787568">
    <property type="component" value="Unassembled WGS sequence"/>
</dbReference>
<feature type="compositionally biased region" description="Basic and acidic residues" evidence="1">
    <location>
        <begin position="1"/>
        <end position="26"/>
    </location>
</feature>
<evidence type="ECO:0000313" key="3">
    <source>
        <dbReference type="Proteomes" id="UP000787568"/>
    </source>
</evidence>
<proteinExistence type="predicted"/>
<dbReference type="AlphaFoldDB" id="A0AAJ0ZFI4"/>
<reference evidence="2" key="1">
    <citation type="submission" date="2020-12" db="EMBL/GenBank/DDBJ databases">
        <title>Generalized mutagenesis with transposon Tn5. A laboratory procedure for the identification of genes responsible for a bacterial phenotype and its regulation, illustrated with phenazine production in Pseudomonas chlororaphis.</title>
        <authorList>
            <person name="Muzio F."/>
            <person name="Sobrero P."/>
            <person name="Agaras B."/>
            <person name="Valverde C."/>
        </authorList>
    </citation>
    <scope>NUCLEOTIDE SEQUENCE</scope>
    <source>
        <strain evidence="2">SMMP3</strain>
    </source>
</reference>
<accession>A0AAJ0ZFI4</accession>
<comment type="caution">
    <text evidence="2">The sequence shown here is derived from an EMBL/GenBank/DDBJ whole genome shotgun (WGS) entry which is preliminary data.</text>
</comment>
<evidence type="ECO:0000256" key="1">
    <source>
        <dbReference type="SAM" id="MobiDB-lite"/>
    </source>
</evidence>
<gene>
    <name evidence="2" type="ORF">I8747_02050</name>
</gene>
<dbReference type="RefSeq" id="WP_124336690.1">
    <property type="nucleotide sequence ID" value="NZ_CP027717.1"/>
</dbReference>
<name>A0AAJ0ZFI4_9PSED</name>
<dbReference type="EMBL" id="JAEEFW010000001">
    <property type="protein sequence ID" value="MBU4631586.1"/>
    <property type="molecule type" value="Genomic_DNA"/>
</dbReference>
<organism evidence="2 3">
    <name type="scientific">Pseudomonas chlororaphis subsp. aurantiaca</name>
    <dbReference type="NCBI Taxonomy" id="86192"/>
    <lineage>
        <taxon>Bacteria</taxon>
        <taxon>Pseudomonadati</taxon>
        <taxon>Pseudomonadota</taxon>
        <taxon>Gammaproteobacteria</taxon>
        <taxon>Pseudomonadales</taxon>
        <taxon>Pseudomonadaceae</taxon>
        <taxon>Pseudomonas</taxon>
    </lineage>
</organism>